<proteinExistence type="predicted"/>
<sequence>MTCKRVVRVIIYATLAFSGVTYYHSSSLLDQYHCDNITRPTDNITRSSASKSRIFYNLFIRSVEDEDRVRSIVEEQFQHLNPLLHDTNVSIISIGHPLSSMPYNLSISVHYNQGSELLTLHTLWEYCKSNNNPSTKVIYLHSKGSFHPTRQNELLRNFLTLGALSEECANLPDSCNVCSSRMSPLPHPHTSGNMWLARCDYVAQLFNPFMTYDHILFRRDNGCKGWGRYLAEHWVHSHPSVKPCDLYPGKEFTWYYHGIPQGAQLELRELKLAPRFQFEDYVKRRICDHESRVENFVSERMANYELLYNITEVDVDWWGWEFVHRSFQ</sequence>
<accession>A0ABD3M9A7</accession>
<reference evidence="1 2" key="1">
    <citation type="submission" date="2024-10" db="EMBL/GenBank/DDBJ databases">
        <title>Updated reference genomes for cyclostephanoid diatoms.</title>
        <authorList>
            <person name="Roberts W.R."/>
            <person name="Alverson A.J."/>
        </authorList>
    </citation>
    <scope>NUCLEOTIDE SEQUENCE [LARGE SCALE GENOMIC DNA]</scope>
    <source>
        <strain evidence="1 2">AJA232-27</strain>
    </source>
</reference>
<name>A0ABD3M9A7_9STRA</name>
<evidence type="ECO:0000313" key="2">
    <source>
        <dbReference type="Proteomes" id="UP001530293"/>
    </source>
</evidence>
<keyword evidence="2" id="KW-1185">Reference proteome</keyword>
<dbReference type="Proteomes" id="UP001530293">
    <property type="component" value="Unassembled WGS sequence"/>
</dbReference>
<gene>
    <name evidence="1" type="ORF">ACHAWU_002494</name>
</gene>
<protein>
    <submittedName>
        <fullName evidence="1">Uncharacterized protein</fullName>
    </submittedName>
</protein>
<evidence type="ECO:0000313" key="1">
    <source>
        <dbReference type="EMBL" id="KAL3759224.1"/>
    </source>
</evidence>
<organism evidence="1 2">
    <name type="scientific">Discostella pseudostelligera</name>
    <dbReference type="NCBI Taxonomy" id="259834"/>
    <lineage>
        <taxon>Eukaryota</taxon>
        <taxon>Sar</taxon>
        <taxon>Stramenopiles</taxon>
        <taxon>Ochrophyta</taxon>
        <taxon>Bacillariophyta</taxon>
        <taxon>Coscinodiscophyceae</taxon>
        <taxon>Thalassiosirophycidae</taxon>
        <taxon>Stephanodiscales</taxon>
        <taxon>Stephanodiscaceae</taxon>
        <taxon>Discostella</taxon>
    </lineage>
</organism>
<comment type="caution">
    <text evidence="1">The sequence shown here is derived from an EMBL/GenBank/DDBJ whole genome shotgun (WGS) entry which is preliminary data.</text>
</comment>
<dbReference type="EMBL" id="JALLBG020000208">
    <property type="protein sequence ID" value="KAL3759224.1"/>
    <property type="molecule type" value="Genomic_DNA"/>
</dbReference>
<dbReference type="AlphaFoldDB" id="A0ABD3M9A7"/>